<evidence type="ECO:0000256" key="1">
    <source>
        <dbReference type="ARBA" id="ARBA00004141"/>
    </source>
</evidence>
<keyword evidence="3 7" id="KW-0812">Transmembrane</keyword>
<feature type="transmembrane region" description="Helical" evidence="7">
    <location>
        <begin position="83"/>
        <end position="103"/>
    </location>
</feature>
<evidence type="ECO:0000313" key="10">
    <source>
        <dbReference type="Proteomes" id="UP000014760"/>
    </source>
</evidence>
<dbReference type="InterPro" id="IPR020846">
    <property type="entry name" value="MFS_dom"/>
</dbReference>
<reference evidence="10" key="2">
    <citation type="journal article" date="2013" name="Nature">
        <title>Insights into bilaterian evolution from three spiralian genomes.</title>
        <authorList>
            <person name="Simakov O."/>
            <person name="Marletaz F."/>
            <person name="Cho S.J."/>
            <person name="Edsinger-Gonzales E."/>
            <person name="Havlak P."/>
            <person name="Hellsten U."/>
            <person name="Kuo D.H."/>
            <person name="Larsson T."/>
            <person name="Lv J."/>
            <person name="Arendt D."/>
            <person name="Savage R."/>
            <person name="Osoegawa K."/>
            <person name="de Jong P."/>
            <person name="Grimwood J."/>
            <person name="Chapman J.A."/>
            <person name="Shapiro H."/>
            <person name="Aerts A."/>
            <person name="Otillar R.P."/>
            <person name="Terry A.Y."/>
            <person name="Boore J.L."/>
            <person name="Grigoriev I.V."/>
            <person name="Lindberg D.R."/>
            <person name="Seaver E.C."/>
            <person name="Weisblat D.A."/>
            <person name="Putnam N.H."/>
            <person name="Rokhsar D.S."/>
        </authorList>
    </citation>
    <scope>NUCLEOTIDE SEQUENCE</scope>
    <source>
        <strain evidence="10">I ESC-2004</strain>
    </source>
</reference>
<proteinExistence type="predicted"/>
<keyword evidence="4" id="KW-0769">Symport</keyword>
<feature type="domain" description="Major facilitator superfamily (MFS) profile" evidence="8">
    <location>
        <begin position="1"/>
        <end position="425"/>
    </location>
</feature>
<evidence type="ECO:0000256" key="2">
    <source>
        <dbReference type="ARBA" id="ARBA00022448"/>
    </source>
</evidence>
<dbReference type="SUPFAM" id="SSF103473">
    <property type="entry name" value="MFS general substrate transporter"/>
    <property type="match status" value="1"/>
</dbReference>
<dbReference type="PANTHER" id="PTHR11662:SF279">
    <property type="entry name" value="VOLTAGE-GATED PURINE NUCLEOTIDE UNIPORTER SLC17A9"/>
    <property type="match status" value="1"/>
</dbReference>
<feature type="transmembrane region" description="Helical" evidence="7">
    <location>
        <begin position="336"/>
        <end position="357"/>
    </location>
</feature>
<dbReference type="PANTHER" id="PTHR11662">
    <property type="entry name" value="SOLUTE CARRIER FAMILY 17"/>
    <property type="match status" value="1"/>
</dbReference>
<dbReference type="Pfam" id="PF07690">
    <property type="entry name" value="MFS_1"/>
    <property type="match status" value="1"/>
</dbReference>
<keyword evidence="2" id="KW-0813">Transport</keyword>
<reference evidence="9" key="3">
    <citation type="submission" date="2015-06" db="UniProtKB">
        <authorList>
            <consortium name="EnsemblMetazoa"/>
        </authorList>
    </citation>
    <scope>IDENTIFICATION</scope>
</reference>
<dbReference type="InterPro" id="IPR011701">
    <property type="entry name" value="MFS"/>
</dbReference>
<dbReference type="GO" id="GO:0016020">
    <property type="term" value="C:membrane"/>
    <property type="evidence" value="ECO:0007669"/>
    <property type="project" value="UniProtKB-SubCell"/>
</dbReference>
<dbReference type="GO" id="GO:0015867">
    <property type="term" value="P:ATP transport"/>
    <property type="evidence" value="ECO:0007669"/>
    <property type="project" value="TreeGrafter"/>
</dbReference>
<feature type="transmembrane region" description="Helical" evidence="7">
    <location>
        <begin position="369"/>
        <end position="393"/>
    </location>
</feature>
<comment type="subcellular location">
    <subcellularLocation>
        <location evidence="1">Membrane</location>
        <topology evidence="1">Multi-pass membrane protein</topology>
    </subcellularLocation>
</comment>
<dbReference type="FunFam" id="1.20.1250.20:FF:000059">
    <property type="entry name" value="Solute carrier family 17 member 9"/>
    <property type="match status" value="1"/>
</dbReference>
<evidence type="ECO:0000256" key="5">
    <source>
        <dbReference type="ARBA" id="ARBA00022989"/>
    </source>
</evidence>
<dbReference type="HOGENOM" id="CLU_001265_5_11_1"/>
<organism evidence="9 10">
    <name type="scientific">Capitella teleta</name>
    <name type="common">Polychaete worm</name>
    <dbReference type="NCBI Taxonomy" id="283909"/>
    <lineage>
        <taxon>Eukaryota</taxon>
        <taxon>Metazoa</taxon>
        <taxon>Spiralia</taxon>
        <taxon>Lophotrochozoa</taxon>
        <taxon>Annelida</taxon>
        <taxon>Polychaeta</taxon>
        <taxon>Sedentaria</taxon>
        <taxon>Scolecida</taxon>
        <taxon>Capitellidae</taxon>
        <taxon>Capitella</taxon>
    </lineage>
</organism>
<feature type="transmembrane region" description="Helical" evidence="7">
    <location>
        <begin position="399"/>
        <end position="420"/>
    </location>
</feature>
<dbReference type="CDD" id="cd17380">
    <property type="entry name" value="MFS_SLC17A9_like"/>
    <property type="match status" value="1"/>
</dbReference>
<dbReference type="Gene3D" id="1.20.1250.20">
    <property type="entry name" value="MFS general substrate transporter like domains"/>
    <property type="match status" value="2"/>
</dbReference>
<evidence type="ECO:0000256" key="4">
    <source>
        <dbReference type="ARBA" id="ARBA00022847"/>
    </source>
</evidence>
<dbReference type="InterPro" id="IPR036259">
    <property type="entry name" value="MFS_trans_sf"/>
</dbReference>
<dbReference type="AlphaFoldDB" id="X1Z7B4"/>
<feature type="transmembrane region" description="Helical" evidence="7">
    <location>
        <begin position="56"/>
        <end position="76"/>
    </location>
</feature>
<dbReference type="EnsemblMetazoa" id="CapteT155158">
    <property type="protein sequence ID" value="CapteP155158"/>
    <property type="gene ID" value="CapteG155158"/>
</dbReference>
<reference evidence="10" key="1">
    <citation type="submission" date="2012-12" db="EMBL/GenBank/DDBJ databases">
        <authorList>
            <person name="Hellsten U."/>
            <person name="Grimwood J."/>
            <person name="Chapman J.A."/>
            <person name="Shapiro H."/>
            <person name="Aerts A."/>
            <person name="Otillar R.P."/>
            <person name="Terry A.Y."/>
            <person name="Boore J.L."/>
            <person name="Simakov O."/>
            <person name="Marletaz F."/>
            <person name="Cho S.-J."/>
            <person name="Edsinger-Gonzales E."/>
            <person name="Havlak P."/>
            <person name="Kuo D.-H."/>
            <person name="Larsson T."/>
            <person name="Lv J."/>
            <person name="Arendt D."/>
            <person name="Savage R."/>
            <person name="Osoegawa K."/>
            <person name="de Jong P."/>
            <person name="Lindberg D.R."/>
            <person name="Seaver E.C."/>
            <person name="Weisblat D.A."/>
            <person name="Putnam N.H."/>
            <person name="Grigoriev I.V."/>
            <person name="Rokhsar D.S."/>
        </authorList>
    </citation>
    <scope>NUCLEOTIDE SEQUENCE</scope>
    <source>
        <strain evidence="10">I ESC-2004</strain>
    </source>
</reference>
<dbReference type="InterPro" id="IPR044777">
    <property type="entry name" value="SLC17A9-like"/>
</dbReference>
<evidence type="ECO:0000313" key="9">
    <source>
        <dbReference type="EnsemblMetazoa" id="CapteP155158"/>
    </source>
</evidence>
<dbReference type="OMA" id="VFAHMCI"/>
<keyword evidence="6 7" id="KW-0472">Membrane</keyword>
<feature type="transmembrane region" description="Helical" evidence="7">
    <location>
        <begin position="149"/>
        <end position="168"/>
    </location>
</feature>
<dbReference type="FunFam" id="1.20.1250.20:FF:000003">
    <property type="entry name" value="Solute carrier family 17 member 3"/>
    <property type="match status" value="1"/>
</dbReference>
<feature type="transmembrane region" description="Helical" evidence="7">
    <location>
        <begin position="312"/>
        <end position="330"/>
    </location>
</feature>
<keyword evidence="10" id="KW-1185">Reference proteome</keyword>
<evidence type="ECO:0000256" key="7">
    <source>
        <dbReference type="SAM" id="Phobius"/>
    </source>
</evidence>
<dbReference type="EMBL" id="AMQN01010477">
    <property type="status" value="NOT_ANNOTATED_CDS"/>
    <property type="molecule type" value="Genomic_DNA"/>
</dbReference>
<dbReference type="GO" id="GO:0015293">
    <property type="term" value="F:symporter activity"/>
    <property type="evidence" value="ECO:0007669"/>
    <property type="project" value="UniProtKB-KW"/>
</dbReference>
<evidence type="ECO:0000259" key="8">
    <source>
        <dbReference type="PROSITE" id="PS50850"/>
    </source>
</evidence>
<protein>
    <recommendedName>
        <fullName evidence="8">Major facilitator superfamily (MFS) profile domain-containing protein</fullName>
    </recommendedName>
</protein>
<keyword evidence="5 7" id="KW-1133">Transmembrane helix</keyword>
<feature type="transmembrane region" description="Helical" evidence="7">
    <location>
        <begin position="180"/>
        <end position="200"/>
    </location>
</feature>
<accession>X1Z7B4</accession>
<evidence type="ECO:0000256" key="3">
    <source>
        <dbReference type="ARBA" id="ARBA00022692"/>
    </source>
</evidence>
<dbReference type="Proteomes" id="UP000014760">
    <property type="component" value="Unassembled WGS sequence"/>
</dbReference>
<dbReference type="PROSITE" id="PS50850">
    <property type="entry name" value="MFS"/>
    <property type="match status" value="1"/>
</dbReference>
<evidence type="ECO:0000256" key="6">
    <source>
        <dbReference type="ARBA" id="ARBA00023136"/>
    </source>
</evidence>
<name>X1Z7B4_CAPTE</name>
<dbReference type="InterPro" id="IPR050382">
    <property type="entry name" value="MFS_Na/Anion_cotransporter"/>
</dbReference>
<sequence>MIPDVLGGHWSRREKQQWLTALLCGCVGLFACRQTMPLCLPEIARHLNWSKTDMGWVLSAFFWGFILTQILGGYLSDRFGGPAVLTAAAIGWVSMTLWMPVIVRTFGSHSWGIPIIICFRMVLGAFQGFHYPAIMSLLSLKAPTCERAFCLSFVTSGAPFGTLIAGGVGSFVLEHFGWQYPFYCMGLASLLWLLYVRFYLSRSTKKRRYGNTLHHKAALPSNSAEHTPVPWRTFVTKGPFWAVVIGQFCSDNAWFILLCWSPTYFKENFPDGRGWVCNVLPWMVSVPCRWMAGLSADYLMSLDYSTTFVRKLMQSICFLGSGSFLIILSAVSSYEASLICVTLVLAFNAFHNAGVLVNAQDIAPKYAGSVFGVMSTAGALPGIIGVYVVGHILQHTHSWATVFVNTGLLCYAGLAVFLVFGSGKPIVVKE</sequence>
<feature type="transmembrane region" description="Helical" evidence="7">
    <location>
        <begin position="109"/>
        <end position="129"/>
    </location>
</feature>